<gene>
    <name evidence="6" type="ORF">D3P08_17195</name>
</gene>
<evidence type="ECO:0000256" key="4">
    <source>
        <dbReference type="SAM" id="Phobius"/>
    </source>
</evidence>
<dbReference type="Gene3D" id="1.10.10.60">
    <property type="entry name" value="Homeodomain-like"/>
    <property type="match status" value="2"/>
</dbReference>
<dbReference type="InterPro" id="IPR018060">
    <property type="entry name" value="HTH_AraC"/>
</dbReference>
<evidence type="ECO:0000256" key="2">
    <source>
        <dbReference type="ARBA" id="ARBA00023125"/>
    </source>
</evidence>
<feature type="domain" description="HTH araC/xylS-type" evidence="5">
    <location>
        <begin position="672"/>
        <end position="770"/>
    </location>
</feature>
<keyword evidence="4" id="KW-0812">Transmembrane</keyword>
<proteinExistence type="predicted"/>
<reference evidence="6 7" key="1">
    <citation type="submission" date="2018-09" db="EMBL/GenBank/DDBJ databases">
        <title>Paenibacillus aracenensis nov. sp. isolated from a cave in southern Spain.</title>
        <authorList>
            <person name="Jurado V."/>
            <person name="Gutierrez-Patricio S."/>
            <person name="Gonzalez-Pimentel J.L."/>
            <person name="Miller A.Z."/>
            <person name="Laiz L."/>
            <person name="Saiz-Jimenez C."/>
        </authorList>
    </citation>
    <scope>NUCLEOTIDE SEQUENCE [LARGE SCALE GENOMIC DNA]</scope>
    <source>
        <strain evidence="6 7">DSM 22867</strain>
    </source>
</reference>
<accession>A0A3A1UVL1</accession>
<keyword evidence="2" id="KW-0238">DNA-binding</keyword>
<evidence type="ECO:0000259" key="5">
    <source>
        <dbReference type="PROSITE" id="PS01124"/>
    </source>
</evidence>
<dbReference type="EMBL" id="QXQA01000011">
    <property type="protein sequence ID" value="RIX51212.1"/>
    <property type="molecule type" value="Genomic_DNA"/>
</dbReference>
<evidence type="ECO:0000256" key="1">
    <source>
        <dbReference type="ARBA" id="ARBA00023015"/>
    </source>
</evidence>
<keyword evidence="4" id="KW-0472">Membrane</keyword>
<keyword evidence="7" id="KW-1185">Reference proteome</keyword>
<sequence length="776" mass="88919">MRIFSNICICPPIPEGVQLMTQSTKFKLSLRSNTLLVKLIVSFLIVILLLAAFNVFSFLYLRNKLYDEIVRSNELGIEQTVESYENHFRLTQSMILSLTQSDRWIANIGILSEVSQNRRYDKMNEVKEELSELYNNPFLHFDNFILYFKKAGFVLEKEGTSSTKDMFSSYYASEAYPPGFWDTLTDDNFFMRILPAASFTEKSMNSIRSLGMQMPIVIKAAPHDDVLCIIMVNPRKLYSAYANTGEPFYMLDQEGRLLFATHDTVDIRTPAAIGEGKQFERSGGNYYFYERGSDTGFTYVRVAPITNISSEMLKLNMLLVTLLAAAILISVLSSVWFSLRLNHPLKRIIDMLELKQTQPLPASNIKEFAIISDRMSSMMHTNERIRMDLDRKNNLVRQYAYTNKVKNIPMNLNLKELEDAVQQHGPYAAVLYEIGFKNKDSEYDQEIQLLRKLVHGLFATPEGEEPVTLQIEHNQLMTILFNPGSQSDVLRVLNLLKELLQAEDYMCLTIALSPVYSEDTHFTVAYERLRQLLKAKRLTGETQIIIEPRSLSSSTTSLGLKVGQREELLARLQSGSEEAVFEWVDRHLDQLVKKDAAALDFQAYARGVAEQTEKALAKLNAWEQADAASRPDMNSLEALYSAEQYRQWFRELIRPALAAIRERTETKDPITSFVTDYLNSHLNEDINLDLVADKLNITPGYLSSYFKEKTGTNFSDYLNDLRINRAKELLLNLELRIQDVAGQVGYHNVNSFIRMFKRYSGITPGEYRKRNVGGHT</sequence>
<dbReference type="OrthoDB" id="2647723at2"/>
<dbReference type="AlphaFoldDB" id="A0A3A1UVL1"/>
<dbReference type="GO" id="GO:0003700">
    <property type="term" value="F:DNA-binding transcription factor activity"/>
    <property type="evidence" value="ECO:0007669"/>
    <property type="project" value="InterPro"/>
</dbReference>
<dbReference type="Pfam" id="PF12833">
    <property type="entry name" value="HTH_18"/>
    <property type="match status" value="1"/>
</dbReference>
<feature type="transmembrane region" description="Helical" evidence="4">
    <location>
        <begin position="35"/>
        <end position="61"/>
    </location>
</feature>
<organism evidence="6 7">
    <name type="scientific">Paenibacillus nanensis</name>
    <dbReference type="NCBI Taxonomy" id="393251"/>
    <lineage>
        <taxon>Bacteria</taxon>
        <taxon>Bacillati</taxon>
        <taxon>Bacillota</taxon>
        <taxon>Bacilli</taxon>
        <taxon>Bacillales</taxon>
        <taxon>Paenibacillaceae</taxon>
        <taxon>Paenibacillus</taxon>
    </lineage>
</organism>
<evidence type="ECO:0000256" key="3">
    <source>
        <dbReference type="ARBA" id="ARBA00023163"/>
    </source>
</evidence>
<dbReference type="Proteomes" id="UP000266482">
    <property type="component" value="Unassembled WGS sequence"/>
</dbReference>
<evidence type="ECO:0000313" key="7">
    <source>
        <dbReference type="Proteomes" id="UP000266482"/>
    </source>
</evidence>
<comment type="caution">
    <text evidence="6">The sequence shown here is derived from an EMBL/GenBank/DDBJ whole genome shotgun (WGS) entry which is preliminary data.</text>
</comment>
<name>A0A3A1UVL1_9BACL</name>
<dbReference type="SMART" id="SM00342">
    <property type="entry name" value="HTH_ARAC"/>
    <property type="match status" value="1"/>
</dbReference>
<feature type="transmembrane region" description="Helical" evidence="4">
    <location>
        <begin position="317"/>
        <end position="339"/>
    </location>
</feature>
<dbReference type="PROSITE" id="PS01124">
    <property type="entry name" value="HTH_ARAC_FAMILY_2"/>
    <property type="match status" value="1"/>
</dbReference>
<keyword evidence="4" id="KW-1133">Transmembrane helix</keyword>
<keyword evidence="1" id="KW-0805">Transcription regulation</keyword>
<dbReference type="PRINTS" id="PR00032">
    <property type="entry name" value="HTHARAC"/>
</dbReference>
<dbReference type="PANTHER" id="PTHR43280:SF28">
    <property type="entry name" value="HTH-TYPE TRANSCRIPTIONAL ACTIVATOR RHAS"/>
    <property type="match status" value="1"/>
</dbReference>
<dbReference type="GO" id="GO:0043565">
    <property type="term" value="F:sequence-specific DNA binding"/>
    <property type="evidence" value="ECO:0007669"/>
    <property type="project" value="InterPro"/>
</dbReference>
<evidence type="ECO:0000313" key="6">
    <source>
        <dbReference type="EMBL" id="RIX51212.1"/>
    </source>
</evidence>
<dbReference type="SUPFAM" id="SSF46689">
    <property type="entry name" value="Homeodomain-like"/>
    <property type="match status" value="2"/>
</dbReference>
<protein>
    <submittedName>
        <fullName evidence="6">AraC family transcriptional regulator</fullName>
    </submittedName>
</protein>
<keyword evidence="3" id="KW-0804">Transcription</keyword>
<dbReference type="PANTHER" id="PTHR43280">
    <property type="entry name" value="ARAC-FAMILY TRANSCRIPTIONAL REGULATOR"/>
    <property type="match status" value="1"/>
</dbReference>
<dbReference type="InterPro" id="IPR020449">
    <property type="entry name" value="Tscrpt_reg_AraC-type_HTH"/>
</dbReference>
<dbReference type="InterPro" id="IPR009057">
    <property type="entry name" value="Homeodomain-like_sf"/>
</dbReference>